<reference evidence="1" key="1">
    <citation type="submission" date="2023-04" db="EMBL/GenBank/DDBJ databases">
        <title>Draft Genome sequencing of Naganishia species isolated from polar environments using Oxford Nanopore Technology.</title>
        <authorList>
            <person name="Leo P."/>
            <person name="Venkateswaran K."/>
        </authorList>
    </citation>
    <scope>NUCLEOTIDE SEQUENCE</scope>
    <source>
        <strain evidence="1">MNA-CCFEE 5261</strain>
    </source>
</reference>
<sequence>MVSQASVDEQVAYPYHSAVPPTTGSKVIDSFAEHPYSLSRLQSFLAANAGGDQQSSTSEAAQYNSDSYSNPTNIPPAGISQLQPPLKQSIEITQPALLTPNTQTFLQDLFNMSTPGKENTLNGANSHSALDLPNQLALYPFANTLPYIMPTDSENASIGMMYSRIPMYPSPSLLPTGLNLLSPSPPMSFGPDPSTFTQMFPSMTSEAMAYHMSLPVNLSKPVAQSALPQIEQQEPPPQSAPDPGFARPPDTQKDFNLGWSPGDVPVVEKRVKDPIDVPPFVREKLLRSFFDNICRCPCSYVNRDLFDQRMAMRPEARPHPSWIFSMYLIGAIWLQDPSIRTMESHFCTVAKEQLDLGLSKGDRSLDLIRAGVNIAIYLIQRNREQESFVVSMQAIILDTFGILVGGRPPSTEGHLTSPLHYIPADANNSTERFVTLLDLFEGTTVDLQAEIPSGAPTRIAVALLGYVFNLTFLPREEIGDNHRRAKIALDSLVAAFPRKWHDIRNYKDATSSGSVPERHTLLALWCTIHVINAYICEIDPNLTLERPVDHAIKIAQYMPLVQEGIATLPMHMTIYLEFCAKALAQEGVRLHMMGCHRDAFSLERMSELVLSAMVKISRVYGFQ</sequence>
<accession>A0ACC2W9Y6</accession>
<dbReference type="EMBL" id="JASBWR010000021">
    <property type="protein sequence ID" value="KAJ9108216.1"/>
    <property type="molecule type" value="Genomic_DNA"/>
</dbReference>
<gene>
    <name evidence="1" type="ORF">QFC19_002463</name>
</gene>
<protein>
    <submittedName>
        <fullName evidence="1">Uncharacterized protein</fullName>
    </submittedName>
</protein>
<evidence type="ECO:0000313" key="2">
    <source>
        <dbReference type="Proteomes" id="UP001241377"/>
    </source>
</evidence>
<keyword evidence="2" id="KW-1185">Reference proteome</keyword>
<evidence type="ECO:0000313" key="1">
    <source>
        <dbReference type="EMBL" id="KAJ9108216.1"/>
    </source>
</evidence>
<name>A0ACC2W9Y6_9TREE</name>
<comment type="caution">
    <text evidence="1">The sequence shown here is derived from an EMBL/GenBank/DDBJ whole genome shotgun (WGS) entry which is preliminary data.</text>
</comment>
<organism evidence="1 2">
    <name type="scientific">Naganishia cerealis</name>
    <dbReference type="NCBI Taxonomy" id="610337"/>
    <lineage>
        <taxon>Eukaryota</taxon>
        <taxon>Fungi</taxon>
        <taxon>Dikarya</taxon>
        <taxon>Basidiomycota</taxon>
        <taxon>Agaricomycotina</taxon>
        <taxon>Tremellomycetes</taxon>
        <taxon>Filobasidiales</taxon>
        <taxon>Filobasidiaceae</taxon>
        <taxon>Naganishia</taxon>
    </lineage>
</organism>
<proteinExistence type="predicted"/>
<dbReference type="Proteomes" id="UP001241377">
    <property type="component" value="Unassembled WGS sequence"/>
</dbReference>